<sequence length="33" mass="3394">MPGMFGSNPPLMLIAIAIVVVAVVVFALMTAGY</sequence>
<dbReference type="Proteomes" id="UP000593737">
    <property type="component" value="Chromosome"/>
</dbReference>
<reference evidence="2 3" key="1">
    <citation type="journal article" date="2020" name="ISME J.">
        <title>Enrichment and physiological characterization of a novel comammox Nitrospira indicates ammonium inhibition of complete nitrification.</title>
        <authorList>
            <person name="Sakoula D."/>
            <person name="Koch H."/>
            <person name="Frank J."/>
            <person name="Jetten M.S.M."/>
            <person name="van Kessel M.A.H.J."/>
            <person name="Lucker S."/>
        </authorList>
    </citation>
    <scope>NUCLEOTIDE SEQUENCE [LARGE SCALE GENOMIC DNA]</scope>
    <source>
        <strain evidence="2">Comreactor17</strain>
    </source>
</reference>
<keyword evidence="1" id="KW-1133">Transmembrane helix</keyword>
<dbReference type="AlphaFoldDB" id="A0A7S8FB64"/>
<evidence type="ECO:0000313" key="3">
    <source>
        <dbReference type="Proteomes" id="UP000593737"/>
    </source>
</evidence>
<dbReference type="KEGG" id="nkf:Nkreftii_000351"/>
<feature type="transmembrane region" description="Helical" evidence="1">
    <location>
        <begin position="12"/>
        <end position="31"/>
    </location>
</feature>
<keyword evidence="1" id="KW-0812">Transmembrane</keyword>
<proteinExistence type="predicted"/>
<evidence type="ECO:0000256" key="1">
    <source>
        <dbReference type="SAM" id="Phobius"/>
    </source>
</evidence>
<keyword evidence="1" id="KW-0472">Membrane</keyword>
<dbReference type="EMBL" id="CP047423">
    <property type="protein sequence ID" value="QPD02577.1"/>
    <property type="molecule type" value="Genomic_DNA"/>
</dbReference>
<evidence type="ECO:0000313" key="2">
    <source>
        <dbReference type="EMBL" id="QPD02577.1"/>
    </source>
</evidence>
<name>A0A7S8FB64_9BACT</name>
<organism evidence="2 3">
    <name type="scientific">Candidatus Nitrospira kreftii</name>
    <dbReference type="NCBI Taxonomy" id="2652173"/>
    <lineage>
        <taxon>Bacteria</taxon>
        <taxon>Pseudomonadati</taxon>
        <taxon>Nitrospirota</taxon>
        <taxon>Nitrospiria</taxon>
        <taxon>Nitrospirales</taxon>
        <taxon>Nitrospiraceae</taxon>
        <taxon>Nitrospira</taxon>
    </lineage>
</organism>
<protein>
    <submittedName>
        <fullName evidence="2">Uncharacterized protein</fullName>
    </submittedName>
</protein>
<accession>A0A7S8FB64</accession>
<gene>
    <name evidence="2" type="ORF">Nkreftii_000351</name>
</gene>